<comment type="caution">
    <text evidence="2">The sequence shown here is derived from an EMBL/GenBank/DDBJ whole genome shotgun (WGS) entry which is preliminary data.</text>
</comment>
<feature type="domain" description="Methyltransferase" evidence="1">
    <location>
        <begin position="44"/>
        <end position="138"/>
    </location>
</feature>
<gene>
    <name evidence="2" type="ORF">ACFFSY_08795</name>
</gene>
<reference evidence="2 3" key="1">
    <citation type="submission" date="2024-09" db="EMBL/GenBank/DDBJ databases">
        <authorList>
            <person name="Sun Q."/>
            <person name="Mori K."/>
        </authorList>
    </citation>
    <scope>NUCLEOTIDE SEQUENCE [LARGE SCALE GENOMIC DNA]</scope>
    <source>
        <strain evidence="2 3">TISTR 2452</strain>
    </source>
</reference>
<name>A0ABV5KLA3_9BACL</name>
<dbReference type="PANTHER" id="PTHR42912">
    <property type="entry name" value="METHYLTRANSFERASE"/>
    <property type="match status" value="1"/>
</dbReference>
<dbReference type="InterPro" id="IPR041698">
    <property type="entry name" value="Methyltransf_25"/>
</dbReference>
<dbReference type="RefSeq" id="WP_377492888.1">
    <property type="nucleotide sequence ID" value="NZ_JBHMDO010000016.1"/>
</dbReference>
<organism evidence="2 3">
    <name type="scientific">Paenibacillus aurantiacus</name>
    <dbReference type="NCBI Taxonomy" id="1936118"/>
    <lineage>
        <taxon>Bacteria</taxon>
        <taxon>Bacillati</taxon>
        <taxon>Bacillota</taxon>
        <taxon>Bacilli</taxon>
        <taxon>Bacillales</taxon>
        <taxon>Paenibacillaceae</taxon>
        <taxon>Paenibacillus</taxon>
    </lineage>
</organism>
<dbReference type="EC" id="2.1.1.222" evidence="2"/>
<evidence type="ECO:0000313" key="3">
    <source>
        <dbReference type="Proteomes" id="UP001589747"/>
    </source>
</evidence>
<keyword evidence="2" id="KW-0489">Methyltransferase</keyword>
<dbReference type="Gene3D" id="3.40.50.150">
    <property type="entry name" value="Vaccinia Virus protein VP39"/>
    <property type="match status" value="1"/>
</dbReference>
<evidence type="ECO:0000313" key="2">
    <source>
        <dbReference type="EMBL" id="MFB9326007.1"/>
    </source>
</evidence>
<keyword evidence="3" id="KW-1185">Reference proteome</keyword>
<dbReference type="GO" id="GO:0102208">
    <property type="term" value="F:2-polyprenyl-6-hydroxyphenol methylase activity"/>
    <property type="evidence" value="ECO:0007669"/>
    <property type="project" value="UniProtKB-EC"/>
</dbReference>
<sequence>MKAWFERSFGSDYMIVYRHRNRAQAAAEAQRMAGWLQLPEGAEVLDIGCGMGRHAQALSDMGYRVSGVDLSEALLAEAKAHNKEGRVTFSQGDMRELPYGDAAFRATVNLFTSFGYFEEEADNDQVLREIRRVLRPDGQFLIDFMNPAYVKKHLVPHSRRIDEQTGLVIEECRSIAEGWVTKRIGIGLPGEPARTYEERVRLLPLEWFEQALDQAGLRIDRVYGNYGGAHYAPDASQRMIIAGRVKA</sequence>
<protein>
    <submittedName>
        <fullName evidence="2">Class I SAM-dependent methyltransferase</fullName>
        <ecNumber evidence="2">2.1.1.222</ecNumber>
        <ecNumber evidence="2">2.1.1.64</ecNumber>
    </submittedName>
</protein>
<dbReference type="SUPFAM" id="SSF53335">
    <property type="entry name" value="S-adenosyl-L-methionine-dependent methyltransferases"/>
    <property type="match status" value="1"/>
</dbReference>
<dbReference type="InterPro" id="IPR050508">
    <property type="entry name" value="Methyltransf_Superfamily"/>
</dbReference>
<dbReference type="GO" id="GO:0032259">
    <property type="term" value="P:methylation"/>
    <property type="evidence" value="ECO:0007669"/>
    <property type="project" value="UniProtKB-KW"/>
</dbReference>
<proteinExistence type="predicted"/>
<dbReference type="CDD" id="cd02440">
    <property type="entry name" value="AdoMet_MTases"/>
    <property type="match status" value="1"/>
</dbReference>
<evidence type="ECO:0000259" key="1">
    <source>
        <dbReference type="Pfam" id="PF13649"/>
    </source>
</evidence>
<dbReference type="EMBL" id="JBHMDO010000016">
    <property type="protein sequence ID" value="MFB9326007.1"/>
    <property type="molecule type" value="Genomic_DNA"/>
</dbReference>
<dbReference type="InterPro" id="IPR029063">
    <property type="entry name" value="SAM-dependent_MTases_sf"/>
</dbReference>
<dbReference type="EC" id="2.1.1.64" evidence="2"/>
<dbReference type="Gene3D" id="2.20.130.10">
    <property type="entry name" value="CAC2371-like domains"/>
    <property type="match status" value="1"/>
</dbReference>
<accession>A0ABV5KLA3</accession>
<dbReference type="GO" id="GO:0061542">
    <property type="term" value="F:3-demethylubiquinol 3-O-methyltransferase activity"/>
    <property type="evidence" value="ECO:0007669"/>
    <property type="project" value="UniProtKB-EC"/>
</dbReference>
<dbReference type="Pfam" id="PF13649">
    <property type="entry name" value="Methyltransf_25"/>
    <property type="match status" value="1"/>
</dbReference>
<dbReference type="Proteomes" id="UP001589747">
    <property type="component" value="Unassembled WGS sequence"/>
</dbReference>
<keyword evidence="2" id="KW-0808">Transferase</keyword>